<evidence type="ECO:0000256" key="2">
    <source>
        <dbReference type="ARBA" id="ARBA00023002"/>
    </source>
</evidence>
<dbReference type="PANTHER" id="PTHR11091:SF0">
    <property type="entry name" value="MALATE DEHYDROGENASE"/>
    <property type="match status" value="1"/>
</dbReference>
<organism evidence="3 4">
    <name type="scientific">Antarctobacter heliothermus</name>
    <dbReference type="NCBI Taxonomy" id="74033"/>
    <lineage>
        <taxon>Bacteria</taxon>
        <taxon>Pseudomonadati</taxon>
        <taxon>Pseudomonadota</taxon>
        <taxon>Alphaproteobacteria</taxon>
        <taxon>Rhodobacterales</taxon>
        <taxon>Roseobacteraceae</taxon>
        <taxon>Antarctobacter</taxon>
    </lineage>
</organism>
<dbReference type="Proteomes" id="UP000203589">
    <property type="component" value="Chromosome"/>
</dbReference>
<dbReference type="EMBL" id="CP022540">
    <property type="protein sequence ID" value="ASP21321.1"/>
    <property type="molecule type" value="Genomic_DNA"/>
</dbReference>
<keyword evidence="4" id="KW-1185">Reference proteome</keyword>
<dbReference type="InterPro" id="IPR036111">
    <property type="entry name" value="Mal/L-sulfo/L-lacto_DH-like_sf"/>
</dbReference>
<sequence>MTETLDLETIREFSNAVFQAAGLTVQDAETVTDVLIHADLRGHGSHGLTRIPIYAERIKAGVVKARPDIKFDRPSPGVLVVDGDNGPGPVVSLRALEAALDVARENGVCVATVGHSNHNGAGSFYVEKAVAAGCIAIAMTNAPPSMTVFGGRQAVLGTNPITFGTPITGDTPVLLDMATSVVARGKIVEAAKRGEAIPEGWALDADGKPTTSGVAAEQGVVLPLSGPKGSALAIMVEVLCGVLSGGRFAGSLGNLYSDFVTPQDVGHFMLLIDVSRTHVSDTHGDRVRELVTALKDCALADGFDAILMPGELEKGREDRTRQAGIALPSNVIADLDAIATGLGCAPLSGLIKEVVQ</sequence>
<dbReference type="SUPFAM" id="SSF89733">
    <property type="entry name" value="L-sulfolactate dehydrogenase-like"/>
    <property type="match status" value="1"/>
</dbReference>
<dbReference type="InterPro" id="IPR043144">
    <property type="entry name" value="Mal/L-sulf/L-lact_DH-like_ah"/>
</dbReference>
<gene>
    <name evidence="3" type="primary">yjmC</name>
    <name evidence="3" type="ORF">ANTHELSMS3_02662</name>
</gene>
<comment type="similarity">
    <text evidence="1">Belongs to the LDH2/MDH2 oxidoreductase family.</text>
</comment>
<dbReference type="KEGG" id="aht:ANTHELSMS3_02662"/>
<dbReference type="AlphaFoldDB" id="A0A222E5T8"/>
<evidence type="ECO:0000313" key="3">
    <source>
        <dbReference type="EMBL" id="ASP21321.1"/>
    </source>
</evidence>
<protein>
    <submittedName>
        <fullName evidence="3">Putative oxidoreductase YjmC</fullName>
        <ecNumber evidence="3">1.1.1.-</ecNumber>
    </submittedName>
</protein>
<keyword evidence="2 3" id="KW-0560">Oxidoreductase</keyword>
<dbReference type="PANTHER" id="PTHR11091">
    <property type="entry name" value="OXIDOREDUCTASE-RELATED"/>
    <property type="match status" value="1"/>
</dbReference>
<proteinExistence type="inferred from homology"/>
<evidence type="ECO:0000256" key="1">
    <source>
        <dbReference type="ARBA" id="ARBA00006056"/>
    </source>
</evidence>
<accession>A0A222E5T8</accession>
<dbReference type="OrthoDB" id="9811519at2"/>
<evidence type="ECO:0000313" key="4">
    <source>
        <dbReference type="Proteomes" id="UP000203589"/>
    </source>
</evidence>
<name>A0A222E5T8_9RHOB</name>
<dbReference type="InterPro" id="IPR003767">
    <property type="entry name" value="Malate/L-lactate_DH-like"/>
</dbReference>
<dbReference type="Gene3D" id="3.30.1370.60">
    <property type="entry name" value="Hypothetical oxidoreductase yiak, domain 2"/>
    <property type="match status" value="1"/>
</dbReference>
<dbReference type="GO" id="GO:0016491">
    <property type="term" value="F:oxidoreductase activity"/>
    <property type="evidence" value="ECO:0007669"/>
    <property type="project" value="UniProtKB-KW"/>
</dbReference>
<dbReference type="EC" id="1.1.1.-" evidence="3"/>
<dbReference type="Gene3D" id="1.10.1530.10">
    <property type="match status" value="1"/>
</dbReference>
<dbReference type="RefSeq" id="WP_094035251.1">
    <property type="nucleotide sequence ID" value="NZ_CP022540.1"/>
</dbReference>
<reference evidence="3 4" key="1">
    <citation type="submission" date="2017-07" db="EMBL/GenBank/DDBJ databases">
        <title>Genome Sequence of Antarctobacter heliothermus Strain SMS3 Isolated from a culture of the Diatom Skeletonema marinoi.</title>
        <authorList>
            <person name="Topel M."/>
            <person name="Pinder M.I.M."/>
            <person name="Johansson O.N."/>
            <person name="Kourtchenko O."/>
            <person name="Godhe A."/>
            <person name="Clarke A.K."/>
        </authorList>
    </citation>
    <scope>NUCLEOTIDE SEQUENCE [LARGE SCALE GENOMIC DNA]</scope>
    <source>
        <strain evidence="3 4">SMS3</strain>
    </source>
</reference>
<dbReference type="InterPro" id="IPR043143">
    <property type="entry name" value="Mal/L-sulf/L-lact_DH-like_NADP"/>
</dbReference>
<dbReference type="Pfam" id="PF02615">
    <property type="entry name" value="Ldh_2"/>
    <property type="match status" value="1"/>
</dbReference>